<evidence type="ECO:0000313" key="6">
    <source>
        <dbReference type="EMBL" id="MCQ4923427.1"/>
    </source>
</evidence>
<comment type="catalytic activity">
    <reaction evidence="4">
        <text>D-serine = pyruvate + NH4(+)</text>
        <dbReference type="Rhea" id="RHEA:13977"/>
        <dbReference type="ChEBI" id="CHEBI:15361"/>
        <dbReference type="ChEBI" id="CHEBI:28938"/>
        <dbReference type="ChEBI" id="CHEBI:35247"/>
        <dbReference type="EC" id="4.3.1.18"/>
    </reaction>
</comment>
<dbReference type="GO" id="GO:0008721">
    <property type="term" value="F:D-serine ammonia-lyase activity"/>
    <property type="evidence" value="ECO:0007669"/>
    <property type="project" value="UniProtKB-EC"/>
</dbReference>
<name>A0ABT1SAA4_9FIRM</name>
<dbReference type="InterPro" id="IPR011780">
    <property type="entry name" value="D_Ser_am_lyase"/>
</dbReference>
<comment type="cofactor">
    <cofactor evidence="1 4">
        <name>pyridoxal 5'-phosphate</name>
        <dbReference type="ChEBI" id="CHEBI:597326"/>
    </cofactor>
</comment>
<dbReference type="RefSeq" id="WP_256311414.1">
    <property type="nucleotide sequence ID" value="NZ_JANGAC010000006.1"/>
</dbReference>
<dbReference type="InterPro" id="IPR001926">
    <property type="entry name" value="TrpB-like_PALP"/>
</dbReference>
<keyword evidence="2 4" id="KW-0663">Pyridoxal phosphate</keyword>
<comment type="similarity">
    <text evidence="4">Belongs to the serine/threonine dehydratase family. DsdA subfamily.</text>
</comment>
<dbReference type="HAMAP" id="MF_01030">
    <property type="entry name" value="D_Ser_dehydrat"/>
    <property type="match status" value="1"/>
</dbReference>
<evidence type="ECO:0000259" key="5">
    <source>
        <dbReference type="Pfam" id="PF00291"/>
    </source>
</evidence>
<dbReference type="EC" id="4.3.1.18" evidence="4"/>
<keyword evidence="7" id="KW-1185">Reference proteome</keyword>
<dbReference type="NCBIfam" id="TIGR02035">
    <property type="entry name" value="D_Ser_am_lyase"/>
    <property type="match status" value="1"/>
</dbReference>
<evidence type="ECO:0000256" key="2">
    <source>
        <dbReference type="ARBA" id="ARBA00022898"/>
    </source>
</evidence>
<proteinExistence type="inferred from homology"/>
<dbReference type="PANTHER" id="PTHR48078:SF9">
    <property type="entry name" value="D-SERINE DEHYDRATASE"/>
    <property type="match status" value="1"/>
</dbReference>
<dbReference type="NCBIfam" id="NF002823">
    <property type="entry name" value="PRK02991.1"/>
    <property type="match status" value="1"/>
</dbReference>
<evidence type="ECO:0000256" key="4">
    <source>
        <dbReference type="HAMAP-Rule" id="MF_01030"/>
    </source>
</evidence>
<reference evidence="6 7" key="1">
    <citation type="submission" date="2022-06" db="EMBL/GenBank/DDBJ databases">
        <title>Isolation of gut microbiota from human fecal samples.</title>
        <authorList>
            <person name="Pamer E.G."/>
            <person name="Barat B."/>
            <person name="Waligurski E."/>
            <person name="Medina S."/>
            <person name="Paddock L."/>
            <person name="Mostad J."/>
        </authorList>
    </citation>
    <scope>NUCLEOTIDE SEQUENCE [LARGE SCALE GENOMIC DNA]</scope>
    <source>
        <strain evidence="6 7">DFI.7.95</strain>
    </source>
</reference>
<dbReference type="EMBL" id="JANGAC010000006">
    <property type="protein sequence ID" value="MCQ4923427.1"/>
    <property type="molecule type" value="Genomic_DNA"/>
</dbReference>
<protein>
    <recommendedName>
        <fullName evidence="4">Probable D-serine dehydratase</fullName>
        <ecNumber evidence="4">4.3.1.18</ecNumber>
    </recommendedName>
    <alternativeName>
        <fullName evidence="4">D-serine deaminase</fullName>
        <shortName evidence="4">DSD</shortName>
    </alternativeName>
</protein>
<dbReference type="PANTHER" id="PTHR48078">
    <property type="entry name" value="THREONINE DEHYDRATASE, MITOCHONDRIAL-RELATED"/>
    <property type="match status" value="1"/>
</dbReference>
<keyword evidence="3 4" id="KW-0456">Lyase</keyword>
<gene>
    <name evidence="4" type="primary">dsdA</name>
    <name evidence="6" type="ORF">NE686_10045</name>
</gene>
<feature type="modified residue" description="N6-(pyridoxal phosphate)lysine" evidence="4">
    <location>
        <position position="106"/>
    </location>
</feature>
<comment type="caution">
    <text evidence="6">The sequence shown here is derived from an EMBL/GenBank/DDBJ whole genome shotgun (WGS) entry which is preliminary data.</text>
</comment>
<organism evidence="6 7">
    <name type="scientific">Tissierella carlieri</name>
    <dbReference type="NCBI Taxonomy" id="689904"/>
    <lineage>
        <taxon>Bacteria</taxon>
        <taxon>Bacillati</taxon>
        <taxon>Bacillota</taxon>
        <taxon>Tissierellia</taxon>
        <taxon>Tissierellales</taxon>
        <taxon>Tissierellaceae</taxon>
        <taxon>Tissierella</taxon>
    </lineage>
</organism>
<evidence type="ECO:0000313" key="7">
    <source>
        <dbReference type="Proteomes" id="UP001524478"/>
    </source>
</evidence>
<dbReference type="Proteomes" id="UP001524478">
    <property type="component" value="Unassembled WGS sequence"/>
</dbReference>
<dbReference type="InterPro" id="IPR036052">
    <property type="entry name" value="TrpB-like_PALP_sf"/>
</dbReference>
<accession>A0ABT1SAA4</accession>
<feature type="domain" description="Tryptophan synthase beta chain-like PALP" evidence="5">
    <location>
        <begin position="85"/>
        <end position="386"/>
    </location>
</feature>
<dbReference type="Gene3D" id="3.40.50.1100">
    <property type="match status" value="2"/>
</dbReference>
<evidence type="ECO:0000256" key="1">
    <source>
        <dbReference type="ARBA" id="ARBA00001933"/>
    </source>
</evidence>
<dbReference type="Pfam" id="PF00291">
    <property type="entry name" value="PALP"/>
    <property type="match status" value="1"/>
</dbReference>
<sequence>MDFPLLNELKAAKEVIWYNDNYTSFDEVKDGLPVSLGDVLEAENRLKRFSPYIKKVFPEVIDGIIESPISKIDKMKSRMENEYNKNIYGRLILKRDDLLPIAGSIKARGGIYEVLKHAETLAIDNGLLKLEDDYSILADDNFKKFFSTYTIQVGSTGNLGLSIGTISAKVGFNVIVHMSQDAKQWKKDLLRSKGVKVVEYTSDYSKAVEEGRALSDKDPKSYFIDDENSKDLFMGYAVGGMRTKKQLEDMEIVIDKEHPLFVYLPCGVGGGPGGVAYGLKLMYGDNVRCFFAEPTHSPAMLLGLASGLHDKISVEDIGLDNKTDADGLAVGRPSSFVGKIMDKTLTGAFTIDDYRLYDFLKSLYEEEKIFLEPSALAGFLGPIFTSEKYKDENITHMCWGTGGSLVPEDIRMQLI</sequence>
<dbReference type="InterPro" id="IPR050147">
    <property type="entry name" value="Ser/Thr_Dehydratase"/>
</dbReference>
<evidence type="ECO:0000256" key="3">
    <source>
        <dbReference type="ARBA" id="ARBA00023239"/>
    </source>
</evidence>
<dbReference type="SUPFAM" id="SSF53686">
    <property type="entry name" value="Tryptophan synthase beta subunit-like PLP-dependent enzymes"/>
    <property type="match status" value="1"/>
</dbReference>